<dbReference type="EMBL" id="KN833865">
    <property type="protein sequence ID" value="KIK16168.1"/>
    <property type="molecule type" value="Genomic_DNA"/>
</dbReference>
<proteinExistence type="predicted"/>
<feature type="non-terminal residue" evidence="1">
    <location>
        <position position="61"/>
    </location>
</feature>
<protein>
    <submittedName>
        <fullName evidence="1">Uncharacterized protein</fullName>
    </submittedName>
</protein>
<organism evidence="1 2">
    <name type="scientific">Pisolithus microcarpus 441</name>
    <dbReference type="NCBI Taxonomy" id="765257"/>
    <lineage>
        <taxon>Eukaryota</taxon>
        <taxon>Fungi</taxon>
        <taxon>Dikarya</taxon>
        <taxon>Basidiomycota</taxon>
        <taxon>Agaricomycotina</taxon>
        <taxon>Agaricomycetes</taxon>
        <taxon>Agaricomycetidae</taxon>
        <taxon>Boletales</taxon>
        <taxon>Sclerodermatineae</taxon>
        <taxon>Pisolithaceae</taxon>
        <taxon>Pisolithus</taxon>
    </lineage>
</organism>
<feature type="non-terminal residue" evidence="1">
    <location>
        <position position="1"/>
    </location>
</feature>
<evidence type="ECO:0000313" key="2">
    <source>
        <dbReference type="Proteomes" id="UP000054018"/>
    </source>
</evidence>
<dbReference type="AlphaFoldDB" id="A0A0C9Z8G8"/>
<dbReference type="HOGENOM" id="CLU_2929077_0_0_1"/>
<keyword evidence="2" id="KW-1185">Reference proteome</keyword>
<sequence>IVPGVQRAKCCAVLSRSCIRLRTLTTANRDIALVPWRLGPVLTPGARRGNQSRTISDKSTS</sequence>
<reference evidence="2" key="2">
    <citation type="submission" date="2015-01" db="EMBL/GenBank/DDBJ databases">
        <title>Evolutionary Origins and Diversification of the Mycorrhizal Mutualists.</title>
        <authorList>
            <consortium name="DOE Joint Genome Institute"/>
            <consortium name="Mycorrhizal Genomics Consortium"/>
            <person name="Kohler A."/>
            <person name="Kuo A."/>
            <person name="Nagy L.G."/>
            <person name="Floudas D."/>
            <person name="Copeland A."/>
            <person name="Barry K.W."/>
            <person name="Cichocki N."/>
            <person name="Veneault-Fourrey C."/>
            <person name="LaButti K."/>
            <person name="Lindquist E.A."/>
            <person name="Lipzen A."/>
            <person name="Lundell T."/>
            <person name="Morin E."/>
            <person name="Murat C."/>
            <person name="Riley R."/>
            <person name="Ohm R."/>
            <person name="Sun H."/>
            <person name="Tunlid A."/>
            <person name="Henrissat B."/>
            <person name="Grigoriev I.V."/>
            <person name="Hibbett D.S."/>
            <person name="Martin F."/>
        </authorList>
    </citation>
    <scope>NUCLEOTIDE SEQUENCE [LARGE SCALE GENOMIC DNA]</scope>
    <source>
        <strain evidence="2">441</strain>
    </source>
</reference>
<accession>A0A0C9Z8G8</accession>
<gene>
    <name evidence="1" type="ORF">PISMIDRAFT_686564</name>
</gene>
<name>A0A0C9Z8G8_9AGAM</name>
<evidence type="ECO:0000313" key="1">
    <source>
        <dbReference type="EMBL" id="KIK16168.1"/>
    </source>
</evidence>
<reference evidence="1 2" key="1">
    <citation type="submission" date="2014-04" db="EMBL/GenBank/DDBJ databases">
        <authorList>
            <consortium name="DOE Joint Genome Institute"/>
            <person name="Kuo A."/>
            <person name="Kohler A."/>
            <person name="Costa M.D."/>
            <person name="Nagy L.G."/>
            <person name="Floudas D."/>
            <person name="Copeland A."/>
            <person name="Barry K.W."/>
            <person name="Cichocki N."/>
            <person name="Veneault-Fourrey C."/>
            <person name="LaButti K."/>
            <person name="Lindquist E.A."/>
            <person name="Lipzen A."/>
            <person name="Lundell T."/>
            <person name="Morin E."/>
            <person name="Murat C."/>
            <person name="Sun H."/>
            <person name="Tunlid A."/>
            <person name="Henrissat B."/>
            <person name="Grigoriev I.V."/>
            <person name="Hibbett D.S."/>
            <person name="Martin F."/>
            <person name="Nordberg H.P."/>
            <person name="Cantor M.N."/>
            <person name="Hua S.X."/>
        </authorList>
    </citation>
    <scope>NUCLEOTIDE SEQUENCE [LARGE SCALE GENOMIC DNA]</scope>
    <source>
        <strain evidence="1 2">441</strain>
    </source>
</reference>
<dbReference type="Proteomes" id="UP000054018">
    <property type="component" value="Unassembled WGS sequence"/>
</dbReference>